<evidence type="ECO:0008006" key="3">
    <source>
        <dbReference type="Google" id="ProtNLM"/>
    </source>
</evidence>
<sequence length="118" mass="13149">MILDALASDVLFNISDEFYLQLSSILIKKKLGLTCRIAPGDGILPLEFQKFIVDSVNEAKKEGITIEEGFVVKPQKSLTYLYGAGRNIISKGIEHTCITCTNEFCSMRNIKIRGNFSN</sequence>
<evidence type="ECO:0000313" key="1">
    <source>
        <dbReference type="EMBL" id="EYE87400.1"/>
    </source>
</evidence>
<dbReference type="GO" id="GO:0008705">
    <property type="term" value="F:methionine synthase activity"/>
    <property type="evidence" value="ECO:0007669"/>
    <property type="project" value="InterPro"/>
</dbReference>
<dbReference type="STRING" id="1403537.Q428_13500"/>
<dbReference type="InterPro" id="IPR037010">
    <property type="entry name" value="VitB12-dep_Met_synth_activ_sf"/>
</dbReference>
<dbReference type="AlphaFoldDB" id="A0A017RU22"/>
<dbReference type="OrthoDB" id="2034596at2"/>
<dbReference type="RefSeq" id="WP_035381503.1">
    <property type="nucleotide sequence ID" value="NZ_AZQP01000059.1"/>
</dbReference>
<protein>
    <recommendedName>
        <fullName evidence="3">AdoMet activation domain-containing protein</fullName>
    </recommendedName>
</protein>
<organism evidence="1 2">
    <name type="scientific">Fervidicella metallireducens AeB</name>
    <dbReference type="NCBI Taxonomy" id="1403537"/>
    <lineage>
        <taxon>Bacteria</taxon>
        <taxon>Bacillati</taxon>
        <taxon>Bacillota</taxon>
        <taxon>Clostridia</taxon>
        <taxon>Eubacteriales</taxon>
        <taxon>Clostridiaceae</taxon>
        <taxon>Fervidicella</taxon>
    </lineage>
</organism>
<dbReference type="Proteomes" id="UP000019681">
    <property type="component" value="Unassembled WGS sequence"/>
</dbReference>
<dbReference type="EMBL" id="AZQP01000059">
    <property type="protein sequence ID" value="EYE87400.1"/>
    <property type="molecule type" value="Genomic_DNA"/>
</dbReference>
<proteinExistence type="predicted"/>
<name>A0A017RU22_9CLOT</name>
<keyword evidence="2" id="KW-1185">Reference proteome</keyword>
<dbReference type="SUPFAM" id="SSF56507">
    <property type="entry name" value="Methionine synthase activation domain-like"/>
    <property type="match status" value="1"/>
</dbReference>
<gene>
    <name evidence="1" type="ORF">Q428_13500</name>
</gene>
<evidence type="ECO:0000313" key="2">
    <source>
        <dbReference type="Proteomes" id="UP000019681"/>
    </source>
</evidence>
<accession>A0A017RU22</accession>
<reference evidence="1 2" key="1">
    <citation type="journal article" date="2014" name="Genome Announc.">
        <title>Draft Genome Sequence of Fervidicella metallireducens Strain AeBT, an Iron-Reducing Thermoanaerobe from the Great Artesian Basin.</title>
        <authorList>
            <person name="Patel B.K."/>
        </authorList>
    </citation>
    <scope>NUCLEOTIDE SEQUENCE [LARGE SCALE GENOMIC DNA]</scope>
    <source>
        <strain evidence="1 2">AeB</strain>
    </source>
</reference>
<comment type="caution">
    <text evidence="1">The sequence shown here is derived from an EMBL/GenBank/DDBJ whole genome shotgun (WGS) entry which is preliminary data.</text>
</comment>
<dbReference type="Gene3D" id="3.40.109.40">
    <property type="match status" value="1"/>
</dbReference>